<keyword evidence="3 10" id="KW-0813">Transport</keyword>
<dbReference type="PROSITE" id="PS52016">
    <property type="entry name" value="TONB_DEPENDENT_REC_3"/>
    <property type="match status" value="1"/>
</dbReference>
<evidence type="ECO:0000256" key="3">
    <source>
        <dbReference type="ARBA" id="ARBA00022448"/>
    </source>
</evidence>
<accession>A0A371RLQ7</accession>
<evidence type="ECO:0000256" key="6">
    <source>
        <dbReference type="ARBA" id="ARBA00022729"/>
    </source>
</evidence>
<gene>
    <name evidence="14" type="ORF">DX908_01605</name>
</gene>
<keyword evidence="8 10" id="KW-0472">Membrane</keyword>
<sequence>MTAALAVQQAAAQETEEEAESDVITVYGTTNPLPAFEYPGQVTIIDREAIEQRSASAISDVLRDVPGMEFTGGPRRTGEVPSIRGLSGENVLVLLDGARQSFISAHDGRFFLDPDLIAQAEVVRGPASSLYGSGALGGVLAFETVDADDLLGADETFGVRLKGGYQSVNEETSAGITAFTRQGGFDGLASFSLRQSGDIELGSGAELSSDDDIDTALLKAGYQFSPAFRAEASWQRFANSAIEPNNGQGTVTGGDVEKDITTDTYRLGLEFDPQSDLINASVTAYRSETEVEEFDETIPRTVNRVIETNGISLRNASRFEMAGQELTFTIGGDWFEDEQNGSDDQTMDGERGGVPDGGTEFLGVFAQLEASFEEPFGLPGELLVIPGVRYDEFSSDSSISPDKNEDDAVSPRFAASYGPVSWFRAFGSYSEGFRAPSVNELFLDGVHFPVPHPILFNPAGMPPSFTMVNNNFIPNADLKPEKASTTEFGIGVDFHDIASDGDRLQAKISTFESDVEDLINLSVNFAYDATCFSPPFFPCTAGTTNSANVDAATLEGIELEGRYDSDLFFARVSYSQIDGEDEATGADLGILTPDRFAVDTGFNLRDWNALVGTRIQVASDFDHYDSDGMGGTTLAESRDGYTVVDLYASWKPAFAEGLRIDAGIDNVFDEDYERVFEGVSEPATNFKIAASWQFTR</sequence>
<keyword evidence="4 10" id="KW-1134">Transmembrane beta strand</keyword>
<dbReference type="EMBL" id="QUQO01000001">
    <property type="protein sequence ID" value="RFB06306.1"/>
    <property type="molecule type" value="Genomic_DNA"/>
</dbReference>
<evidence type="ECO:0000256" key="8">
    <source>
        <dbReference type="ARBA" id="ARBA00023136"/>
    </source>
</evidence>
<dbReference type="FunCoup" id="A0A371RLQ7">
    <property type="interactions" value="106"/>
</dbReference>
<evidence type="ECO:0000259" key="12">
    <source>
        <dbReference type="Pfam" id="PF00593"/>
    </source>
</evidence>
<dbReference type="InterPro" id="IPR012910">
    <property type="entry name" value="Plug_dom"/>
</dbReference>
<dbReference type="InParanoid" id="A0A371RLQ7"/>
<dbReference type="InterPro" id="IPR037066">
    <property type="entry name" value="Plug_dom_sf"/>
</dbReference>
<dbReference type="InterPro" id="IPR039426">
    <property type="entry name" value="TonB-dep_rcpt-like"/>
</dbReference>
<evidence type="ECO:0000256" key="7">
    <source>
        <dbReference type="ARBA" id="ARBA00023077"/>
    </source>
</evidence>
<dbReference type="AlphaFoldDB" id="A0A371RLQ7"/>
<evidence type="ECO:0000256" key="1">
    <source>
        <dbReference type="ARBA" id="ARBA00004571"/>
    </source>
</evidence>
<dbReference type="InterPro" id="IPR010949">
    <property type="entry name" value="TonB_Hb/transfer/lactofer_rcpt"/>
</dbReference>
<dbReference type="InterPro" id="IPR000531">
    <property type="entry name" value="Beta-barrel_TonB"/>
</dbReference>
<keyword evidence="5 10" id="KW-0812">Transmembrane</keyword>
<name>A0A371RLQ7_9PROT</name>
<dbReference type="PANTHER" id="PTHR30069:SF41">
    <property type="entry name" value="HEME_HEMOPEXIN UTILIZATION PROTEIN C"/>
    <property type="match status" value="1"/>
</dbReference>
<comment type="subcellular location">
    <subcellularLocation>
        <location evidence="1 10">Cell outer membrane</location>
        <topology evidence="1 10">Multi-pass membrane protein</topology>
    </subcellularLocation>
</comment>
<dbReference type="NCBIfam" id="TIGR01786">
    <property type="entry name" value="TonB-hemlactrns"/>
    <property type="match status" value="1"/>
</dbReference>
<organism evidence="14 15">
    <name type="scientific">Parvularcula marina</name>
    <dbReference type="NCBI Taxonomy" id="2292771"/>
    <lineage>
        <taxon>Bacteria</taxon>
        <taxon>Pseudomonadati</taxon>
        <taxon>Pseudomonadota</taxon>
        <taxon>Alphaproteobacteria</taxon>
        <taxon>Parvularculales</taxon>
        <taxon>Parvularculaceae</taxon>
        <taxon>Parvularcula</taxon>
    </lineage>
</organism>
<evidence type="ECO:0000256" key="4">
    <source>
        <dbReference type="ARBA" id="ARBA00022452"/>
    </source>
</evidence>
<evidence type="ECO:0000259" key="13">
    <source>
        <dbReference type="Pfam" id="PF07715"/>
    </source>
</evidence>
<evidence type="ECO:0000256" key="5">
    <source>
        <dbReference type="ARBA" id="ARBA00022692"/>
    </source>
</evidence>
<dbReference type="GO" id="GO:0009279">
    <property type="term" value="C:cell outer membrane"/>
    <property type="evidence" value="ECO:0007669"/>
    <property type="project" value="UniProtKB-SubCell"/>
</dbReference>
<feature type="domain" description="TonB-dependent receptor plug" evidence="13">
    <location>
        <begin position="36"/>
        <end position="139"/>
    </location>
</feature>
<dbReference type="NCBIfam" id="TIGR01785">
    <property type="entry name" value="TonB-hemin"/>
    <property type="match status" value="1"/>
</dbReference>
<evidence type="ECO:0000313" key="15">
    <source>
        <dbReference type="Proteomes" id="UP000264589"/>
    </source>
</evidence>
<keyword evidence="6" id="KW-0732">Signal</keyword>
<evidence type="ECO:0000256" key="2">
    <source>
        <dbReference type="ARBA" id="ARBA00009810"/>
    </source>
</evidence>
<feature type="domain" description="TonB-dependent receptor-like beta-barrel" evidence="12">
    <location>
        <begin position="211"/>
        <end position="667"/>
    </location>
</feature>
<evidence type="ECO:0000313" key="14">
    <source>
        <dbReference type="EMBL" id="RFB06306.1"/>
    </source>
</evidence>
<evidence type="ECO:0000256" key="11">
    <source>
        <dbReference type="RuleBase" id="RU003357"/>
    </source>
</evidence>
<reference evidence="14 15" key="1">
    <citation type="submission" date="2018-08" db="EMBL/GenBank/DDBJ databases">
        <title>Parvularcula sp. SM1705, isolated from surface water of the South Sea China.</title>
        <authorList>
            <person name="Sun L."/>
        </authorList>
    </citation>
    <scope>NUCLEOTIDE SEQUENCE [LARGE SCALE GENOMIC DNA]</scope>
    <source>
        <strain evidence="14 15">SM1705</strain>
    </source>
</reference>
<keyword evidence="7 11" id="KW-0798">TonB box</keyword>
<dbReference type="PANTHER" id="PTHR30069">
    <property type="entry name" value="TONB-DEPENDENT OUTER MEMBRANE RECEPTOR"/>
    <property type="match status" value="1"/>
</dbReference>
<dbReference type="CDD" id="cd01347">
    <property type="entry name" value="ligand_gated_channel"/>
    <property type="match status" value="1"/>
</dbReference>
<dbReference type="Pfam" id="PF07715">
    <property type="entry name" value="Plug"/>
    <property type="match status" value="1"/>
</dbReference>
<proteinExistence type="inferred from homology"/>
<dbReference type="OrthoDB" id="9796221at2"/>
<evidence type="ECO:0000256" key="10">
    <source>
        <dbReference type="PROSITE-ProRule" id="PRU01360"/>
    </source>
</evidence>
<dbReference type="GO" id="GO:0044718">
    <property type="term" value="P:siderophore transmembrane transport"/>
    <property type="evidence" value="ECO:0007669"/>
    <property type="project" value="TreeGrafter"/>
</dbReference>
<protein>
    <submittedName>
        <fullName evidence="14">TonB-dependent hemoglobin/transferrin/lactoferrin family receptor</fullName>
    </submittedName>
</protein>
<dbReference type="InterPro" id="IPR036942">
    <property type="entry name" value="Beta-barrel_TonB_sf"/>
</dbReference>
<dbReference type="GO" id="GO:0015344">
    <property type="term" value="F:siderophore uptake transmembrane transporter activity"/>
    <property type="evidence" value="ECO:0007669"/>
    <property type="project" value="TreeGrafter"/>
</dbReference>
<dbReference type="Gene3D" id="2.40.170.20">
    <property type="entry name" value="TonB-dependent receptor, beta-barrel domain"/>
    <property type="match status" value="1"/>
</dbReference>
<comment type="similarity">
    <text evidence="2 10 11">Belongs to the TonB-dependent receptor family.</text>
</comment>
<keyword evidence="15" id="KW-1185">Reference proteome</keyword>
<dbReference type="InterPro" id="IPR011276">
    <property type="entry name" value="TonB_haem/Hb_rcpt"/>
</dbReference>
<keyword evidence="9 10" id="KW-0998">Cell outer membrane</keyword>
<evidence type="ECO:0000256" key="9">
    <source>
        <dbReference type="ARBA" id="ARBA00023237"/>
    </source>
</evidence>
<dbReference type="SUPFAM" id="SSF56935">
    <property type="entry name" value="Porins"/>
    <property type="match status" value="1"/>
</dbReference>
<dbReference type="GO" id="GO:0015232">
    <property type="term" value="F:heme transmembrane transporter activity"/>
    <property type="evidence" value="ECO:0007669"/>
    <property type="project" value="InterPro"/>
</dbReference>
<keyword evidence="14" id="KW-0675">Receptor</keyword>
<dbReference type="Pfam" id="PF00593">
    <property type="entry name" value="TonB_dep_Rec_b-barrel"/>
    <property type="match status" value="1"/>
</dbReference>
<dbReference type="Proteomes" id="UP000264589">
    <property type="component" value="Unassembled WGS sequence"/>
</dbReference>
<dbReference type="Gene3D" id="2.170.130.10">
    <property type="entry name" value="TonB-dependent receptor, plug domain"/>
    <property type="match status" value="1"/>
</dbReference>
<comment type="caution">
    <text evidence="14">The sequence shown here is derived from an EMBL/GenBank/DDBJ whole genome shotgun (WGS) entry which is preliminary data.</text>
</comment>